<comment type="caution">
    <text evidence="3">The sequence shown here is derived from an EMBL/GenBank/DDBJ whole genome shotgun (WGS) entry which is preliminary data.</text>
</comment>
<dbReference type="RefSeq" id="WP_188894534.1">
    <property type="nucleotide sequence ID" value="NZ_BMMZ01000003.1"/>
</dbReference>
<dbReference type="Gene3D" id="3.20.20.140">
    <property type="entry name" value="Metal-dependent hydrolases"/>
    <property type="match status" value="1"/>
</dbReference>
<proteinExistence type="predicted"/>
<dbReference type="InterPro" id="IPR011059">
    <property type="entry name" value="Metal-dep_hydrolase_composite"/>
</dbReference>
<feature type="compositionally biased region" description="Low complexity" evidence="1">
    <location>
        <begin position="1"/>
        <end position="20"/>
    </location>
</feature>
<dbReference type="NCBIfam" id="NF006560">
    <property type="entry name" value="PRK09061.1"/>
    <property type="match status" value="1"/>
</dbReference>
<dbReference type="InterPro" id="IPR050378">
    <property type="entry name" value="Metallo-dep_Hydrolases_sf"/>
</dbReference>
<dbReference type="Pfam" id="PF07969">
    <property type="entry name" value="Amidohydro_3"/>
    <property type="match status" value="1"/>
</dbReference>
<evidence type="ECO:0000313" key="4">
    <source>
        <dbReference type="Proteomes" id="UP000613840"/>
    </source>
</evidence>
<reference evidence="3" key="1">
    <citation type="journal article" date="2014" name="Int. J. Syst. Evol. Microbiol.">
        <title>Complete genome sequence of Corynebacterium casei LMG S-19264T (=DSM 44701T), isolated from a smear-ripened cheese.</title>
        <authorList>
            <consortium name="US DOE Joint Genome Institute (JGI-PGF)"/>
            <person name="Walter F."/>
            <person name="Albersmeier A."/>
            <person name="Kalinowski J."/>
            <person name="Ruckert C."/>
        </authorList>
    </citation>
    <scope>NUCLEOTIDE SEQUENCE</scope>
    <source>
        <strain evidence="3">CGMCC 4.7306</strain>
    </source>
</reference>
<evidence type="ECO:0000259" key="2">
    <source>
        <dbReference type="Pfam" id="PF07969"/>
    </source>
</evidence>
<accession>A0A917S5I0</accession>
<feature type="region of interest" description="Disordered" evidence="1">
    <location>
        <begin position="1"/>
        <end position="21"/>
    </location>
</feature>
<organism evidence="3 4">
    <name type="scientific">Microlunatus endophyticus</name>
    <dbReference type="NCBI Taxonomy" id="1716077"/>
    <lineage>
        <taxon>Bacteria</taxon>
        <taxon>Bacillati</taxon>
        <taxon>Actinomycetota</taxon>
        <taxon>Actinomycetes</taxon>
        <taxon>Propionibacteriales</taxon>
        <taxon>Propionibacteriaceae</taxon>
        <taxon>Microlunatus</taxon>
    </lineage>
</organism>
<dbReference type="PANTHER" id="PTHR11647:SF1">
    <property type="entry name" value="COLLAPSIN RESPONSE MEDIATOR PROTEIN"/>
    <property type="match status" value="1"/>
</dbReference>
<dbReference type="SUPFAM" id="SSF51338">
    <property type="entry name" value="Composite domain of metallo-dependent hydrolases"/>
    <property type="match status" value="1"/>
</dbReference>
<dbReference type="EMBL" id="BMMZ01000003">
    <property type="protein sequence ID" value="GGL57250.1"/>
    <property type="molecule type" value="Genomic_DNA"/>
</dbReference>
<name>A0A917S5I0_9ACTN</name>
<keyword evidence="4" id="KW-1185">Reference proteome</keyword>
<dbReference type="Proteomes" id="UP000613840">
    <property type="component" value="Unassembled WGS sequence"/>
</dbReference>
<dbReference type="AlphaFoldDB" id="A0A917S5I0"/>
<dbReference type="PANTHER" id="PTHR11647">
    <property type="entry name" value="HYDRANTOINASE/DIHYDROPYRIMIDINASE FAMILY MEMBER"/>
    <property type="match status" value="1"/>
</dbReference>
<reference evidence="3" key="2">
    <citation type="submission" date="2020-09" db="EMBL/GenBank/DDBJ databases">
        <authorList>
            <person name="Sun Q."/>
            <person name="Zhou Y."/>
        </authorList>
    </citation>
    <scope>NUCLEOTIDE SEQUENCE</scope>
    <source>
        <strain evidence="3">CGMCC 4.7306</strain>
    </source>
</reference>
<gene>
    <name evidence="3" type="ORF">GCM10011575_14510</name>
</gene>
<evidence type="ECO:0000256" key="1">
    <source>
        <dbReference type="SAM" id="MobiDB-lite"/>
    </source>
</evidence>
<dbReference type="SUPFAM" id="SSF51556">
    <property type="entry name" value="Metallo-dependent hydrolases"/>
    <property type="match status" value="1"/>
</dbReference>
<dbReference type="GO" id="GO:0016810">
    <property type="term" value="F:hydrolase activity, acting on carbon-nitrogen (but not peptide) bonds"/>
    <property type="evidence" value="ECO:0007669"/>
    <property type="project" value="InterPro"/>
</dbReference>
<sequence length="534" mass="56476">MPADPTSLPSTSVPSTSLPSGDTRFDTLIINGRIIDPANDRDEVGAIGITDGRISYAGPVGDQAVDRARTVIDATGLVVAPGFIDMHSHAQTINGARLQALDGVTTALELEGGALPVSDFYRYSEETGRPINYGYSASWASARMQVLDDATVISPLADSDFRLGLSMFSKYQDGPRWRGPADAREEAMIIDRVRGQVADGAIGIGVLQGYVPDSEIAEQHHLAELAAEAGQPMFVHSRSMAAVGPGNALDAVRELIDSSEQSGAPIHQCHMNSTSGHLADRVAEELTAAQQRGVRLTTEAYPYHAGSTVIGAAFIDPDQLERQRMTPRSVIYLATGERVADEGRLRELRAADPGGLCVLETFDLEDPKQVSLLMAAVTYPGGAIASDAMPMTYVGPVDGRELGIRALTEDVWPIPPGMIAHPRSTGCFAQALSWVVRDLGAMSLTEMIRRSTVVPATILEQAAPALARKGRLGIGADADVTIFDPATVRPGGDYQHLGPSVGFRHVIVGGVSVVSDGELVPSAFPGRPIRGSAG</sequence>
<feature type="domain" description="Amidohydrolase 3" evidence="2">
    <location>
        <begin position="71"/>
        <end position="282"/>
    </location>
</feature>
<protein>
    <submittedName>
        <fullName evidence="3">D-glutamate deacylase</fullName>
    </submittedName>
</protein>
<dbReference type="InterPro" id="IPR013108">
    <property type="entry name" value="Amidohydro_3"/>
</dbReference>
<evidence type="ECO:0000313" key="3">
    <source>
        <dbReference type="EMBL" id="GGL57250.1"/>
    </source>
</evidence>
<dbReference type="InterPro" id="IPR032466">
    <property type="entry name" value="Metal_Hydrolase"/>
</dbReference>